<evidence type="ECO:0000256" key="2">
    <source>
        <dbReference type="ARBA" id="ARBA00022438"/>
    </source>
</evidence>
<dbReference type="InterPro" id="IPR008007">
    <property type="entry name" value="Peptidase_M42"/>
</dbReference>
<dbReference type="Gene3D" id="2.40.30.40">
    <property type="entry name" value="Peptidase M42, domain 2"/>
    <property type="match status" value="1"/>
</dbReference>
<dbReference type="PANTHER" id="PTHR32481:SF20">
    <property type="entry name" value="AMINOPEPTIDASE YSDC"/>
    <property type="match status" value="1"/>
</dbReference>
<comment type="caution">
    <text evidence="9">The sequence shown here is derived from an EMBL/GenBank/DDBJ whole genome shotgun (WGS) entry which is preliminary data.</text>
</comment>
<feature type="binding site" evidence="8">
    <location>
        <position position="231"/>
    </location>
    <ligand>
        <name>Zn(2+)</name>
        <dbReference type="ChEBI" id="CHEBI:29105"/>
        <label>1</label>
    </ligand>
</feature>
<proteinExistence type="inferred from homology"/>
<dbReference type="EMBL" id="DQWS01000223">
    <property type="protein sequence ID" value="HDD53587.1"/>
    <property type="molecule type" value="Genomic_DNA"/>
</dbReference>
<evidence type="ECO:0000313" key="9">
    <source>
        <dbReference type="EMBL" id="HDD53587.1"/>
    </source>
</evidence>
<gene>
    <name evidence="9" type="ORF">ENF32_05935</name>
</gene>
<dbReference type="CDD" id="cd05656">
    <property type="entry name" value="M42_Frv"/>
    <property type="match status" value="1"/>
</dbReference>
<dbReference type="PIRSF" id="PIRSF001123">
    <property type="entry name" value="PepA_GA"/>
    <property type="match status" value="1"/>
</dbReference>
<dbReference type="GO" id="GO:0046872">
    <property type="term" value="F:metal ion binding"/>
    <property type="evidence" value="ECO:0007669"/>
    <property type="project" value="UniProtKB-UniRule"/>
</dbReference>
<dbReference type="SUPFAM" id="SSF101821">
    <property type="entry name" value="Aminopeptidase/glucanase lid domain"/>
    <property type="match status" value="1"/>
</dbReference>
<dbReference type="SUPFAM" id="SSF53187">
    <property type="entry name" value="Zn-dependent exopeptidases"/>
    <property type="match status" value="1"/>
</dbReference>
<dbReference type="InterPro" id="IPR023367">
    <property type="entry name" value="Peptidase_M42_dom2"/>
</dbReference>
<protein>
    <submittedName>
        <fullName evidence="9">M42 family peptidase</fullName>
    </submittedName>
</protein>
<dbReference type="PANTHER" id="PTHR32481">
    <property type="entry name" value="AMINOPEPTIDASE"/>
    <property type="match status" value="1"/>
</dbReference>
<comment type="similarity">
    <text evidence="1 6">Belongs to the peptidase M42 family.</text>
</comment>
<feature type="binding site" evidence="8">
    <location>
        <position position="176"/>
    </location>
    <ligand>
        <name>Zn(2+)</name>
        <dbReference type="ChEBI" id="CHEBI:29105"/>
        <label>1</label>
    </ligand>
</feature>
<evidence type="ECO:0000256" key="6">
    <source>
        <dbReference type="PIRNR" id="PIRNR001123"/>
    </source>
</evidence>
<name>A0A7C0U706_9BACT</name>
<dbReference type="Pfam" id="PF05343">
    <property type="entry name" value="Peptidase_M42"/>
    <property type="match status" value="1"/>
</dbReference>
<evidence type="ECO:0000256" key="1">
    <source>
        <dbReference type="ARBA" id="ARBA00006272"/>
    </source>
</evidence>
<dbReference type="GO" id="GO:0006508">
    <property type="term" value="P:proteolysis"/>
    <property type="evidence" value="ECO:0007669"/>
    <property type="project" value="UniProtKB-KW"/>
</dbReference>
<sequence>MALDLELLRRLVETPSPSGFEGKIRGIIKEEMEKVAHEVKVDYHGNVIGVLNPQAPLRVMAAGHCDEIGLMVKYVDDQGFIYFSAIGGVDPGVLDGQRVKIITSKGEITGVIGKKPIHLMEEKDRGKPLKIHQLWIDIGASDGDEARKVVSPGDPVVIEGSLTPLLNDLVVARGFDDRIGVFVVLEAFKRLADREIQVSFYAVATVQEELGLRGARTSAFSIDPQVGIAVDVGFATDYPEVEKKRVGDIKLGKGPILHRGANINPVLSRFMEEMARKRDIEYQLTGEPRATGTDANAIQVTRGGVATALVSIPNRYMHTPVEVVSLKDVEGAVELITETVAGLSPDMDFTPLGF</sequence>
<dbReference type="InterPro" id="IPR051464">
    <property type="entry name" value="Peptidase_M42_aminopept"/>
</dbReference>
<keyword evidence="2" id="KW-0031">Aminopeptidase</keyword>
<feature type="binding site" evidence="8">
    <location>
        <position position="176"/>
    </location>
    <ligand>
        <name>Zn(2+)</name>
        <dbReference type="ChEBI" id="CHEBI:29105"/>
        <label>2</label>
    </ligand>
</feature>
<accession>A0A7C0U706</accession>
<evidence type="ECO:0000256" key="5">
    <source>
        <dbReference type="ARBA" id="ARBA00022801"/>
    </source>
</evidence>
<comment type="cofactor">
    <cofactor evidence="8">
        <name>a divalent metal cation</name>
        <dbReference type="ChEBI" id="CHEBI:60240"/>
    </cofactor>
    <text evidence="8">Binds 2 divalent metal cations per subunit.</text>
</comment>
<keyword evidence="4 8" id="KW-0479">Metal-binding</keyword>
<evidence type="ECO:0000256" key="3">
    <source>
        <dbReference type="ARBA" id="ARBA00022670"/>
    </source>
</evidence>
<evidence type="ECO:0000256" key="7">
    <source>
        <dbReference type="PIRSR" id="PIRSR001123-1"/>
    </source>
</evidence>
<feature type="binding site" evidence="8">
    <location>
        <position position="318"/>
    </location>
    <ligand>
        <name>Zn(2+)</name>
        <dbReference type="ChEBI" id="CHEBI:29105"/>
        <label>2</label>
    </ligand>
</feature>
<dbReference type="AlphaFoldDB" id="A0A7C0U706"/>
<keyword evidence="3" id="KW-0645">Protease</keyword>
<evidence type="ECO:0000256" key="4">
    <source>
        <dbReference type="ARBA" id="ARBA00022723"/>
    </source>
</evidence>
<feature type="active site" description="Proton acceptor" evidence="7">
    <location>
        <position position="208"/>
    </location>
</feature>
<dbReference type="GO" id="GO:0004177">
    <property type="term" value="F:aminopeptidase activity"/>
    <property type="evidence" value="ECO:0007669"/>
    <property type="project" value="UniProtKB-UniRule"/>
</dbReference>
<keyword evidence="5" id="KW-0378">Hydrolase</keyword>
<dbReference type="Proteomes" id="UP000885690">
    <property type="component" value="Unassembled WGS sequence"/>
</dbReference>
<feature type="binding site" evidence="8">
    <location>
        <position position="64"/>
    </location>
    <ligand>
        <name>Zn(2+)</name>
        <dbReference type="ChEBI" id="CHEBI:29105"/>
        <label>1</label>
    </ligand>
</feature>
<reference evidence="9" key="1">
    <citation type="journal article" date="2020" name="mSystems">
        <title>Genome- and Community-Level Interaction Insights into Carbon Utilization and Element Cycling Functions of Hydrothermarchaeota in Hydrothermal Sediment.</title>
        <authorList>
            <person name="Zhou Z."/>
            <person name="Liu Y."/>
            <person name="Xu W."/>
            <person name="Pan J."/>
            <person name="Luo Z.H."/>
            <person name="Li M."/>
        </authorList>
    </citation>
    <scope>NUCLEOTIDE SEQUENCE [LARGE SCALE GENOMIC DNA]</scope>
    <source>
        <strain evidence="9">HyVt-115</strain>
    </source>
</reference>
<feature type="binding site" evidence="8">
    <location>
        <position position="209"/>
    </location>
    <ligand>
        <name>Zn(2+)</name>
        <dbReference type="ChEBI" id="CHEBI:29105"/>
        <label>2</label>
    </ligand>
</feature>
<evidence type="ECO:0000256" key="8">
    <source>
        <dbReference type="PIRSR" id="PIRSR001123-2"/>
    </source>
</evidence>
<organism evidence="9">
    <name type="scientific">Thermosulfidibacter takaii</name>
    <dbReference type="NCBI Taxonomy" id="412593"/>
    <lineage>
        <taxon>Bacteria</taxon>
        <taxon>Pseudomonadati</taxon>
        <taxon>Thermosulfidibacterota</taxon>
        <taxon>Thermosulfidibacteria</taxon>
        <taxon>Thermosulfidibacterales</taxon>
        <taxon>Thermosulfidibacteraceae</taxon>
    </lineage>
</organism>
<dbReference type="Gene3D" id="3.40.630.10">
    <property type="entry name" value="Zn peptidases"/>
    <property type="match status" value="1"/>
</dbReference>